<evidence type="ECO:0000313" key="2">
    <source>
        <dbReference type="EMBL" id="KMZ65039.1"/>
    </source>
</evidence>
<dbReference type="Proteomes" id="UP000036987">
    <property type="component" value="Unassembled WGS sequence"/>
</dbReference>
<dbReference type="OMA" id="NCLPFRC"/>
<dbReference type="Pfam" id="PF03101">
    <property type="entry name" value="FAR1"/>
    <property type="match status" value="1"/>
</dbReference>
<reference evidence="3" key="1">
    <citation type="journal article" date="2016" name="Nature">
        <title>The genome of the seagrass Zostera marina reveals angiosperm adaptation to the sea.</title>
        <authorList>
            <person name="Olsen J.L."/>
            <person name="Rouze P."/>
            <person name="Verhelst B."/>
            <person name="Lin Y.-C."/>
            <person name="Bayer T."/>
            <person name="Collen J."/>
            <person name="Dattolo E."/>
            <person name="De Paoli E."/>
            <person name="Dittami S."/>
            <person name="Maumus F."/>
            <person name="Michel G."/>
            <person name="Kersting A."/>
            <person name="Lauritano C."/>
            <person name="Lohaus R."/>
            <person name="Toepel M."/>
            <person name="Tonon T."/>
            <person name="Vanneste K."/>
            <person name="Amirebrahimi M."/>
            <person name="Brakel J."/>
            <person name="Bostroem C."/>
            <person name="Chovatia M."/>
            <person name="Grimwood J."/>
            <person name="Jenkins J.W."/>
            <person name="Jueterbock A."/>
            <person name="Mraz A."/>
            <person name="Stam W.T."/>
            <person name="Tice H."/>
            <person name="Bornberg-Bauer E."/>
            <person name="Green P.J."/>
            <person name="Pearson G.A."/>
            <person name="Procaccini G."/>
            <person name="Duarte C.M."/>
            <person name="Schmutz J."/>
            <person name="Reusch T.B.H."/>
            <person name="Van de Peer Y."/>
        </authorList>
    </citation>
    <scope>NUCLEOTIDE SEQUENCE [LARGE SCALE GENOMIC DNA]</scope>
    <source>
        <strain evidence="3">cv. Finnish</strain>
    </source>
</reference>
<sequence>MSYCRPGFLFVRNDRSILLRFRIRCGIFCSFRTDEECIGSGQWGKFFIMKRLLCSKQGSPSLILPPSNTTRRKNDISRCGCQTSIKFKRIDRSDQWVTDTINLDHNHPLTTPSKVRYLLINRSLSQTSRLLFASLGEVNVPVSQQTAYFSHQLGGVQNMGCTTLDINNMVRDDRIDFKNYDVDLIVEEFELKKSENKDFFYNLVKDDEGRMKHLFLADSTMIENDKLFGDSVTFDTTYKTNVYSMMFDMFCGVNYHWKTTISGSAFSRYFINTFIYTFSFLTFCKKLNCLPFRCLQ</sequence>
<organism evidence="2 3">
    <name type="scientific">Zostera marina</name>
    <name type="common">Eelgrass</name>
    <dbReference type="NCBI Taxonomy" id="29655"/>
    <lineage>
        <taxon>Eukaryota</taxon>
        <taxon>Viridiplantae</taxon>
        <taxon>Streptophyta</taxon>
        <taxon>Embryophyta</taxon>
        <taxon>Tracheophyta</taxon>
        <taxon>Spermatophyta</taxon>
        <taxon>Magnoliopsida</taxon>
        <taxon>Liliopsida</taxon>
        <taxon>Zosteraceae</taxon>
        <taxon>Zostera</taxon>
    </lineage>
</organism>
<dbReference type="EMBL" id="LFYR01001077">
    <property type="protein sequence ID" value="KMZ65039.1"/>
    <property type="molecule type" value="Genomic_DNA"/>
</dbReference>
<dbReference type="InterPro" id="IPR004330">
    <property type="entry name" value="FAR1_DNA_bnd_dom"/>
</dbReference>
<gene>
    <name evidence="2" type="ORF">ZOSMA_33G00700</name>
</gene>
<comment type="caution">
    <text evidence="2">The sequence shown here is derived from an EMBL/GenBank/DDBJ whole genome shotgun (WGS) entry which is preliminary data.</text>
</comment>
<name>A0A0K9P7R3_ZOSMR</name>
<proteinExistence type="predicted"/>
<evidence type="ECO:0000259" key="1">
    <source>
        <dbReference type="Pfam" id="PF03101"/>
    </source>
</evidence>
<dbReference type="PANTHER" id="PTHR47718:SF7">
    <property type="entry name" value="PROTEIN FAR1-RELATED SEQUENCE"/>
    <property type="match status" value="1"/>
</dbReference>
<evidence type="ECO:0000313" key="3">
    <source>
        <dbReference type="Proteomes" id="UP000036987"/>
    </source>
</evidence>
<protein>
    <recommendedName>
        <fullName evidence="1">FAR1 domain-containing protein</fullName>
    </recommendedName>
</protein>
<accession>A0A0K9P7R3</accession>
<keyword evidence="3" id="KW-1185">Reference proteome</keyword>
<feature type="domain" description="FAR1" evidence="1">
    <location>
        <begin position="45"/>
        <end position="110"/>
    </location>
</feature>
<dbReference type="AlphaFoldDB" id="A0A0K9P7R3"/>
<dbReference type="PANTHER" id="PTHR47718">
    <property type="entry name" value="OS01G0519700 PROTEIN"/>
    <property type="match status" value="1"/>
</dbReference>